<accession>A0A418SE54</accession>
<name>A0A418SE54_9RHOB</name>
<evidence type="ECO:0000256" key="1">
    <source>
        <dbReference type="SAM" id="MobiDB-lite"/>
    </source>
</evidence>
<gene>
    <name evidence="2" type="ORF">PSAL_007980</name>
</gene>
<dbReference type="AlphaFoldDB" id="A0A418SE54"/>
<feature type="region of interest" description="Disordered" evidence="1">
    <location>
        <begin position="114"/>
        <end position="184"/>
    </location>
</feature>
<keyword evidence="3" id="KW-1185">Reference proteome</keyword>
<protein>
    <submittedName>
        <fullName evidence="2">Uncharacterized protein</fullName>
    </submittedName>
</protein>
<proteinExistence type="predicted"/>
<evidence type="ECO:0000313" key="3">
    <source>
        <dbReference type="Proteomes" id="UP000283786"/>
    </source>
</evidence>
<dbReference type="KEGG" id="palw:PSAL_007980"/>
<feature type="compositionally biased region" description="Basic and acidic residues" evidence="1">
    <location>
        <begin position="146"/>
        <end position="158"/>
    </location>
</feature>
<evidence type="ECO:0000313" key="2">
    <source>
        <dbReference type="EMBL" id="QPM89577.1"/>
    </source>
</evidence>
<sequence>MGCITDVSTCDTHGFRNTRHGPAAHGFLHARHQSKCAFRSIRREKTPSPETIDSDYKCAQRSALRGGKPRSHHLAKLEEIPPPCGVETKRLEREVHMEIPRRSGDALHEATEAAPHYAGPRPASCGSPIPHRPQDRMSRTCHPHYKGRETNATGERRGPLSHACIQKSQPEPDGAPGATSNNYSGQHAHGECFIDAYPFPTSLKGQDGKQLWTNEVSKKIFSPVWAALVMSLREWRGSSIGKQSPEISLKLPRGKPFARQVIT</sequence>
<dbReference type="Proteomes" id="UP000283786">
    <property type="component" value="Chromosome"/>
</dbReference>
<organism evidence="2 3">
    <name type="scientific">Pseudooceanicola algae</name>
    <dbReference type="NCBI Taxonomy" id="1537215"/>
    <lineage>
        <taxon>Bacteria</taxon>
        <taxon>Pseudomonadati</taxon>
        <taxon>Pseudomonadota</taxon>
        <taxon>Alphaproteobacteria</taxon>
        <taxon>Rhodobacterales</taxon>
        <taxon>Paracoccaceae</taxon>
        <taxon>Pseudooceanicola</taxon>
    </lineage>
</organism>
<dbReference type="EMBL" id="CP060436">
    <property type="protein sequence ID" value="QPM89577.1"/>
    <property type="molecule type" value="Genomic_DNA"/>
</dbReference>
<reference evidence="2 3" key="1">
    <citation type="submission" date="2020-08" db="EMBL/GenBank/DDBJ databases">
        <title>Genome sequence of Rhodobacteraceae bacterium Lw-13e.</title>
        <authorList>
            <person name="Poehlein A."/>
            <person name="Wolter L."/>
            <person name="Daniel R."/>
            <person name="Brinkhoff T."/>
        </authorList>
    </citation>
    <scope>NUCLEOTIDE SEQUENCE [LARGE SCALE GENOMIC DNA]</scope>
    <source>
        <strain evidence="2 3">Lw-13e</strain>
    </source>
</reference>